<dbReference type="RefSeq" id="WP_184204433.1">
    <property type="nucleotide sequence ID" value="NZ_JACHIF010000001.1"/>
</dbReference>
<organism evidence="3 4">
    <name type="scientific">Prosthecobacter dejongeii</name>
    <dbReference type="NCBI Taxonomy" id="48465"/>
    <lineage>
        <taxon>Bacteria</taxon>
        <taxon>Pseudomonadati</taxon>
        <taxon>Verrucomicrobiota</taxon>
        <taxon>Verrucomicrobiia</taxon>
        <taxon>Verrucomicrobiales</taxon>
        <taxon>Verrucomicrobiaceae</taxon>
        <taxon>Prosthecobacter</taxon>
    </lineage>
</organism>
<accession>A0A7W7YGX7</accession>
<evidence type="ECO:0000313" key="3">
    <source>
        <dbReference type="EMBL" id="MBB5035986.1"/>
    </source>
</evidence>
<keyword evidence="4" id="KW-1185">Reference proteome</keyword>
<reference evidence="3 4" key="1">
    <citation type="submission" date="2020-08" db="EMBL/GenBank/DDBJ databases">
        <title>Genomic Encyclopedia of Type Strains, Phase IV (KMG-IV): sequencing the most valuable type-strain genomes for metagenomic binning, comparative biology and taxonomic classification.</title>
        <authorList>
            <person name="Goeker M."/>
        </authorList>
    </citation>
    <scope>NUCLEOTIDE SEQUENCE [LARGE SCALE GENOMIC DNA]</scope>
    <source>
        <strain evidence="3 4">DSM 12251</strain>
    </source>
</reference>
<feature type="compositionally biased region" description="Low complexity" evidence="1">
    <location>
        <begin position="17"/>
        <end position="26"/>
    </location>
</feature>
<feature type="region of interest" description="Disordered" evidence="1">
    <location>
        <begin position="1"/>
        <end position="35"/>
    </location>
</feature>
<sequence>MPADRVPESVMVKTEAVEAPSSAESISPPPSTTVLPTIKADEMRIGPQIDYRPLDLEVFQQVPERPGVELPKGGAELPGTGLPGKDGIGGLKGGFQGGLERPDLNHDSGEERYQGEVPGAYNPATDPSGSLGEAGGWLGAAGQAYGGKGGKTMEQVGGLMQSESLGQAAGKGADILLPGSGSFVEAAANGDTTGMVNAGATAAGNLASDLAIGLILGFVGGGILGMAIGYALSATGAGRAIADGVTAGVKWIAEKVGLGGGEKPPEPEPAPAPEPEICDENHSKGGGKKGPSVINENQIRPLQDQLNEDLLGENRDAEEFVDTSDAPPPSKVAVGAGCDPEELANKGGGTINFKDPFTIKDMEKPGYDKY</sequence>
<dbReference type="AlphaFoldDB" id="A0A7W7YGX7"/>
<keyword evidence="2" id="KW-0472">Membrane</keyword>
<comment type="caution">
    <text evidence="3">The sequence shown here is derived from an EMBL/GenBank/DDBJ whole genome shotgun (WGS) entry which is preliminary data.</text>
</comment>
<feature type="region of interest" description="Disordered" evidence="1">
    <location>
        <begin position="315"/>
        <end position="337"/>
    </location>
</feature>
<gene>
    <name evidence="3" type="ORF">HNQ64_000220</name>
</gene>
<proteinExistence type="predicted"/>
<dbReference type="EMBL" id="JACHIF010000001">
    <property type="protein sequence ID" value="MBB5035986.1"/>
    <property type="molecule type" value="Genomic_DNA"/>
</dbReference>
<evidence type="ECO:0000313" key="4">
    <source>
        <dbReference type="Proteomes" id="UP000534294"/>
    </source>
</evidence>
<evidence type="ECO:0000256" key="1">
    <source>
        <dbReference type="SAM" id="MobiDB-lite"/>
    </source>
</evidence>
<feature type="region of interest" description="Disordered" evidence="1">
    <location>
        <begin position="258"/>
        <end position="294"/>
    </location>
</feature>
<keyword evidence="2" id="KW-0812">Transmembrane</keyword>
<evidence type="ECO:0000256" key="2">
    <source>
        <dbReference type="SAM" id="Phobius"/>
    </source>
</evidence>
<dbReference type="Proteomes" id="UP000534294">
    <property type="component" value="Unassembled WGS sequence"/>
</dbReference>
<feature type="transmembrane region" description="Helical" evidence="2">
    <location>
        <begin position="210"/>
        <end position="232"/>
    </location>
</feature>
<name>A0A7W7YGX7_9BACT</name>
<protein>
    <submittedName>
        <fullName evidence="3">Uncharacterized protein</fullName>
    </submittedName>
</protein>
<keyword evidence="2" id="KW-1133">Transmembrane helix</keyword>